<dbReference type="NCBIfam" id="NF033551">
    <property type="entry name" value="transpos_IS1182"/>
    <property type="match status" value="1"/>
</dbReference>
<dbReference type="PANTHER" id="PTHR35604">
    <property type="entry name" value="TRANSPOSASE INSH FOR INSERTION SEQUENCE ELEMENT IS5A-RELATED"/>
    <property type="match status" value="1"/>
</dbReference>
<dbReference type="AlphaFoldDB" id="A0A6J4KSY0"/>
<feature type="domain" description="Transposase InsH N-terminal" evidence="1">
    <location>
        <begin position="21"/>
        <end position="114"/>
    </location>
</feature>
<sequence length="559" mass="62755">MSLDAPLNDFPIPDETHRVAHAAFPKGNLYLHLRDHFGMLYHNHHFAHLFAHDGRPALAPVRLALVTIFQFIEGVSDRQAADNVRDRISWKYALGLPLEDPGFDFSVLSEFRDRLLADDAEALLFDTVLDLLRDEGLLKARGKQRTDSTHVLAAIRTLHRIENVAETVRHALNVLAVAAPSWLLDHADVAWVERYGSRLEQYRLPKADKARTALAVTIGEDGYHLLEMLFAPSAPPELRTLDAVETLRQVWIQQYYRSTIPRTTPVRWRTSDEQPPSAQIISSPYDVEARYKTKRDTHWLGYKVHVTETCDDELPNLITHVATTPATTDDKVMTGAIQDALAAKQLLPAEHYVDMGYTSTAVLMASQAEHGIQVVGPVQGDGKWQARTPGGLSAAQFAIDWEGKQVVCPEGKTSESWKESRSKGEGKIVVAFARSECEGCEQRSVCTRSKATGRQLTLKPREQHIVLQEARRWQETEEFKGLYARRAGIEGTFTEGNRRCDLRHARYIGKAKTHLQHLVTAVAINLLRVYAWLMGVPRSTTRRSAFAVLMTKNSAASLP</sequence>
<dbReference type="InterPro" id="IPR047629">
    <property type="entry name" value="IS1182_transpos"/>
</dbReference>
<organism evidence="3">
    <name type="scientific">uncultured Chloroflexia bacterium</name>
    <dbReference type="NCBI Taxonomy" id="1672391"/>
    <lineage>
        <taxon>Bacteria</taxon>
        <taxon>Bacillati</taxon>
        <taxon>Chloroflexota</taxon>
        <taxon>Chloroflexia</taxon>
        <taxon>environmental samples</taxon>
    </lineage>
</organism>
<evidence type="ECO:0000259" key="1">
    <source>
        <dbReference type="Pfam" id="PF05598"/>
    </source>
</evidence>
<dbReference type="PANTHER" id="PTHR35604:SF2">
    <property type="entry name" value="TRANSPOSASE INSH FOR INSERTION SEQUENCE ELEMENT IS5A-RELATED"/>
    <property type="match status" value="1"/>
</dbReference>
<gene>
    <name evidence="3" type="ORF">AVDCRST_MAG93-5320</name>
</gene>
<dbReference type="InterPro" id="IPR025668">
    <property type="entry name" value="Tnp_DDE_dom"/>
</dbReference>
<protein>
    <recommendedName>
        <fullName evidence="4">Mobile element protein</fullName>
    </recommendedName>
</protein>
<feature type="domain" description="Transposase DDE" evidence="2">
    <location>
        <begin position="407"/>
        <end position="529"/>
    </location>
</feature>
<evidence type="ECO:0000313" key="3">
    <source>
        <dbReference type="EMBL" id="CAA9312545.1"/>
    </source>
</evidence>
<dbReference type="InterPro" id="IPR008490">
    <property type="entry name" value="Transposase_InsH_N"/>
</dbReference>
<evidence type="ECO:0000259" key="2">
    <source>
        <dbReference type="Pfam" id="PF13751"/>
    </source>
</evidence>
<proteinExistence type="predicted"/>
<dbReference type="Pfam" id="PF05598">
    <property type="entry name" value="DUF772"/>
    <property type="match status" value="1"/>
</dbReference>
<reference evidence="3" key="1">
    <citation type="submission" date="2020-02" db="EMBL/GenBank/DDBJ databases">
        <authorList>
            <person name="Meier V. D."/>
        </authorList>
    </citation>
    <scope>NUCLEOTIDE SEQUENCE</scope>
    <source>
        <strain evidence="3">AVDCRST_MAG93</strain>
    </source>
</reference>
<accession>A0A6J4KSY0</accession>
<dbReference type="EMBL" id="CADCTR010001792">
    <property type="protein sequence ID" value="CAA9312545.1"/>
    <property type="molecule type" value="Genomic_DNA"/>
</dbReference>
<evidence type="ECO:0008006" key="4">
    <source>
        <dbReference type="Google" id="ProtNLM"/>
    </source>
</evidence>
<name>A0A6J4KSY0_9CHLR</name>
<dbReference type="Pfam" id="PF13751">
    <property type="entry name" value="DDE_Tnp_1_6"/>
    <property type="match status" value="1"/>
</dbReference>